<dbReference type="WBParaSite" id="PDA_v2.g1008.t1">
    <property type="protein sequence ID" value="PDA_v2.g1008.t1"/>
    <property type="gene ID" value="PDA_v2.g1008"/>
</dbReference>
<evidence type="ECO:0000313" key="1">
    <source>
        <dbReference type="Proteomes" id="UP000887578"/>
    </source>
</evidence>
<dbReference type="Proteomes" id="UP000887578">
    <property type="component" value="Unplaced"/>
</dbReference>
<proteinExistence type="predicted"/>
<dbReference type="AlphaFoldDB" id="A0A914P5U8"/>
<protein>
    <submittedName>
        <fullName evidence="2">Uncharacterized protein</fullName>
    </submittedName>
</protein>
<reference evidence="2" key="1">
    <citation type="submission" date="2022-11" db="UniProtKB">
        <authorList>
            <consortium name="WormBaseParasite"/>
        </authorList>
    </citation>
    <scope>IDENTIFICATION</scope>
</reference>
<sequence length="360" mass="43209">MSMFSNEFFDKLDPSYRILLQKLVEKLEVENEDYDAEDNEKFIKDFLKNYMLPIELWTELFEEYSCDDNPAFAYYQFYFPDVAAIELELDNSHKLMNLKAVFEDRRWEQLPRLIEFPNYEMDNCFMEYEETVRTFLPVVDSTKNEKNILDKPIPKKSLKKYEKMRKIYDKIMSERDNSEALFFALTETDDVEFVKHNVEYRLGSDLTDKVLWKLYINYLEKFDVQLSKNEKEEIREESIYAEIKDSLENRKFKNIRLTTVFSFETDSKNTKYSDSLLSKIISRISQCTAKYVSLKSKQTITFNELKFFIGHGNIFKLEMDGIKCLSENGKDVVIEEILMLTPKIMHFEQVFRFEKIYKTF</sequence>
<organism evidence="1 2">
    <name type="scientific">Panagrolaimus davidi</name>
    <dbReference type="NCBI Taxonomy" id="227884"/>
    <lineage>
        <taxon>Eukaryota</taxon>
        <taxon>Metazoa</taxon>
        <taxon>Ecdysozoa</taxon>
        <taxon>Nematoda</taxon>
        <taxon>Chromadorea</taxon>
        <taxon>Rhabditida</taxon>
        <taxon>Tylenchina</taxon>
        <taxon>Panagrolaimomorpha</taxon>
        <taxon>Panagrolaimoidea</taxon>
        <taxon>Panagrolaimidae</taxon>
        <taxon>Panagrolaimus</taxon>
    </lineage>
</organism>
<accession>A0A914P5U8</accession>
<evidence type="ECO:0000313" key="2">
    <source>
        <dbReference type="WBParaSite" id="PDA_v2.g1008.t1"/>
    </source>
</evidence>
<keyword evidence="1" id="KW-1185">Reference proteome</keyword>
<name>A0A914P5U8_9BILA</name>